<dbReference type="InterPro" id="IPR017871">
    <property type="entry name" value="ABC_transporter-like_CS"/>
</dbReference>
<keyword evidence="5" id="KW-0547">Nucleotide-binding</keyword>
<accession>A0A424YHA8</accession>
<evidence type="ECO:0000256" key="5">
    <source>
        <dbReference type="ARBA" id="ARBA00022741"/>
    </source>
</evidence>
<name>A0A424YHA8_9FIRM</name>
<evidence type="ECO:0000256" key="8">
    <source>
        <dbReference type="ARBA" id="ARBA00023136"/>
    </source>
</evidence>
<evidence type="ECO:0000313" key="11">
    <source>
        <dbReference type="Proteomes" id="UP000285138"/>
    </source>
</evidence>
<dbReference type="GO" id="GO:0016020">
    <property type="term" value="C:membrane"/>
    <property type="evidence" value="ECO:0007669"/>
    <property type="project" value="UniProtKB-SubCell"/>
</dbReference>
<proteinExistence type="inferred from homology"/>
<evidence type="ECO:0000256" key="7">
    <source>
        <dbReference type="ARBA" id="ARBA00022989"/>
    </source>
</evidence>
<dbReference type="GO" id="GO:0016887">
    <property type="term" value="F:ATP hydrolysis activity"/>
    <property type="evidence" value="ECO:0007669"/>
    <property type="project" value="InterPro"/>
</dbReference>
<dbReference type="InterPro" id="IPR003439">
    <property type="entry name" value="ABC_transporter-like_ATP-bd"/>
</dbReference>
<keyword evidence="8" id="KW-0472">Membrane</keyword>
<evidence type="ECO:0000313" key="10">
    <source>
        <dbReference type="EMBL" id="RQD77503.1"/>
    </source>
</evidence>
<dbReference type="SUPFAM" id="SSF52540">
    <property type="entry name" value="P-loop containing nucleoside triphosphate hydrolases"/>
    <property type="match status" value="1"/>
</dbReference>
<dbReference type="InterPro" id="IPR050763">
    <property type="entry name" value="ABC_transporter_ATP-binding"/>
</dbReference>
<keyword evidence="7" id="KW-1133">Transmembrane helix</keyword>
<evidence type="ECO:0000256" key="4">
    <source>
        <dbReference type="ARBA" id="ARBA00022692"/>
    </source>
</evidence>
<dbReference type="EMBL" id="QZAA01000066">
    <property type="protein sequence ID" value="RQD77503.1"/>
    <property type="molecule type" value="Genomic_DNA"/>
</dbReference>
<dbReference type="CDD" id="cd03263">
    <property type="entry name" value="ABC_subfamily_A"/>
    <property type="match status" value="1"/>
</dbReference>
<dbReference type="PANTHER" id="PTHR42711">
    <property type="entry name" value="ABC TRANSPORTER ATP-BINDING PROTEIN"/>
    <property type="match status" value="1"/>
</dbReference>
<sequence length="241" mass="26792">MITVKDLVKNYNGRRAVDQVSFTVNKGEIFGLLGPNGAGKTTILRIMSTILKADKGEVFIGGFSGRERPDMVRKIIGVCPQEIALYPDLTCRENMVYFGVIGGLSRKKALKSSEEILREVKLEDRAEEKVSSLSGGMKRRLNLAVSLLNEPRVLFMDESTAGVDPRSREAIFNLLHQFKKGEITVVYSTHYMEEAERLCDRVAIMNAGRIIALDSPAALKRNLDPGGNISLEEVFLKLTEE</sequence>
<comment type="similarity">
    <text evidence="2">Belongs to the ABC transporter superfamily.</text>
</comment>
<dbReference type="PROSITE" id="PS00211">
    <property type="entry name" value="ABC_TRANSPORTER_1"/>
    <property type="match status" value="1"/>
</dbReference>
<evidence type="ECO:0000256" key="1">
    <source>
        <dbReference type="ARBA" id="ARBA00004141"/>
    </source>
</evidence>
<gene>
    <name evidence="10" type="ORF">D5R97_02235</name>
</gene>
<comment type="subcellular location">
    <subcellularLocation>
        <location evidence="1">Membrane</location>
        <topology evidence="1">Multi-pass membrane protein</topology>
    </subcellularLocation>
</comment>
<dbReference type="PROSITE" id="PS50893">
    <property type="entry name" value="ABC_TRANSPORTER_2"/>
    <property type="match status" value="1"/>
</dbReference>
<keyword evidence="3" id="KW-0813">Transport</keyword>
<dbReference type="Proteomes" id="UP000285138">
    <property type="component" value="Unassembled WGS sequence"/>
</dbReference>
<dbReference type="InterPro" id="IPR003593">
    <property type="entry name" value="AAA+_ATPase"/>
</dbReference>
<dbReference type="FunFam" id="3.40.50.300:FF:000335">
    <property type="entry name" value="ATP binding cassette subfamily A member 5"/>
    <property type="match status" value="1"/>
</dbReference>
<dbReference type="PANTHER" id="PTHR42711:SF5">
    <property type="entry name" value="ABC TRANSPORTER ATP-BINDING PROTEIN NATA"/>
    <property type="match status" value="1"/>
</dbReference>
<comment type="caution">
    <text evidence="10">The sequence shown here is derived from an EMBL/GenBank/DDBJ whole genome shotgun (WGS) entry which is preliminary data.</text>
</comment>
<dbReference type="GO" id="GO:0005524">
    <property type="term" value="F:ATP binding"/>
    <property type="evidence" value="ECO:0007669"/>
    <property type="project" value="UniProtKB-KW"/>
</dbReference>
<protein>
    <submittedName>
        <fullName evidence="10">ABC transporter ATP-binding protein</fullName>
    </submittedName>
</protein>
<reference evidence="10 11" key="1">
    <citation type="submission" date="2018-08" db="EMBL/GenBank/DDBJ databases">
        <title>The metabolism and importance of syntrophic acetate oxidation coupled to methane or sulfide production in haloalkaline environments.</title>
        <authorList>
            <person name="Timmers P.H.A."/>
            <person name="Vavourakis C.D."/>
            <person name="Sorokin D.Y."/>
            <person name="Sinninghe Damste J.S."/>
            <person name="Muyzer G."/>
            <person name="Stams A.J.M."/>
            <person name="Plugge C.M."/>
        </authorList>
    </citation>
    <scope>NUCLEOTIDE SEQUENCE [LARGE SCALE GENOMIC DNA]</scope>
    <source>
        <strain evidence="10">MSAO_Bac1</strain>
    </source>
</reference>
<dbReference type="AlphaFoldDB" id="A0A424YHA8"/>
<evidence type="ECO:0000256" key="2">
    <source>
        <dbReference type="ARBA" id="ARBA00005417"/>
    </source>
</evidence>
<dbReference type="InterPro" id="IPR027417">
    <property type="entry name" value="P-loop_NTPase"/>
</dbReference>
<feature type="domain" description="ABC transporter" evidence="9">
    <location>
        <begin position="2"/>
        <end position="232"/>
    </location>
</feature>
<dbReference type="Gene3D" id="3.40.50.300">
    <property type="entry name" value="P-loop containing nucleotide triphosphate hydrolases"/>
    <property type="match status" value="1"/>
</dbReference>
<keyword evidence="4" id="KW-0812">Transmembrane</keyword>
<keyword evidence="6 10" id="KW-0067">ATP-binding</keyword>
<dbReference type="SMART" id="SM00382">
    <property type="entry name" value="AAA"/>
    <property type="match status" value="1"/>
</dbReference>
<evidence type="ECO:0000256" key="6">
    <source>
        <dbReference type="ARBA" id="ARBA00022840"/>
    </source>
</evidence>
<dbReference type="Pfam" id="PF00005">
    <property type="entry name" value="ABC_tran"/>
    <property type="match status" value="1"/>
</dbReference>
<evidence type="ECO:0000259" key="9">
    <source>
        <dbReference type="PROSITE" id="PS50893"/>
    </source>
</evidence>
<evidence type="ECO:0000256" key="3">
    <source>
        <dbReference type="ARBA" id="ARBA00022448"/>
    </source>
</evidence>
<organism evidence="10 11">
    <name type="scientific">Candidatus Syntrophonatronum acetioxidans</name>
    <dbReference type="NCBI Taxonomy" id="1795816"/>
    <lineage>
        <taxon>Bacteria</taxon>
        <taxon>Bacillati</taxon>
        <taxon>Bacillota</taxon>
        <taxon>Clostridia</taxon>
        <taxon>Eubacteriales</taxon>
        <taxon>Syntrophomonadaceae</taxon>
        <taxon>Candidatus Syntrophonatronum</taxon>
    </lineage>
</organism>